<dbReference type="Gene3D" id="3.40.1190.20">
    <property type="match status" value="1"/>
</dbReference>
<feature type="binding site" evidence="9">
    <location>
        <position position="181"/>
    </location>
    <ligand>
        <name>ATP</name>
        <dbReference type="ChEBI" id="CHEBI:30616"/>
    </ligand>
</feature>
<keyword evidence="6 9" id="KW-0460">Magnesium</keyword>
<dbReference type="GO" id="GO:0005524">
    <property type="term" value="F:ATP binding"/>
    <property type="evidence" value="ECO:0007669"/>
    <property type="project" value="UniProtKB-UniRule"/>
</dbReference>
<proteinExistence type="inferred from homology"/>
<comment type="pathway">
    <text evidence="9">Carbohydrate metabolism; D-ribose degradation; D-ribose 5-phosphate from beta-D-ribopyranose: step 2/2.</text>
</comment>
<dbReference type="InterPro" id="IPR011877">
    <property type="entry name" value="Ribokinase"/>
</dbReference>
<feature type="binding site" evidence="9">
    <location>
        <position position="250"/>
    </location>
    <ligand>
        <name>K(+)</name>
        <dbReference type="ChEBI" id="CHEBI:29103"/>
    </ligand>
</feature>
<dbReference type="Pfam" id="PF00294">
    <property type="entry name" value="PfkB"/>
    <property type="match status" value="1"/>
</dbReference>
<reference evidence="12" key="1">
    <citation type="submission" date="2019-09" db="EMBL/GenBank/DDBJ databases">
        <title>Antimicrobial potential of Antarctic Bacteria.</title>
        <authorList>
            <person name="Benaud N."/>
            <person name="Edwards R.J."/>
            <person name="Ferrari B.C."/>
        </authorList>
    </citation>
    <scope>NUCLEOTIDE SEQUENCE [LARGE SCALE GENOMIC DNA]</scope>
    <source>
        <strain evidence="12">INR9</strain>
    </source>
</reference>
<keyword evidence="2 9" id="KW-0479">Metal-binding</keyword>
<feature type="binding site" evidence="9">
    <location>
        <position position="289"/>
    </location>
    <ligand>
        <name>K(+)</name>
        <dbReference type="ChEBI" id="CHEBI:29103"/>
    </ligand>
</feature>
<keyword evidence="8 9" id="KW-0119">Carbohydrate metabolism</keyword>
<evidence type="ECO:0000256" key="3">
    <source>
        <dbReference type="ARBA" id="ARBA00022741"/>
    </source>
</evidence>
<comment type="cofactor">
    <cofactor evidence="9">
        <name>Mg(2+)</name>
        <dbReference type="ChEBI" id="CHEBI:18420"/>
    </cofactor>
    <text evidence="9">Requires a divalent cation, most likely magnesium in vivo, as an electrophilic catalyst to aid phosphoryl group transfer. It is the chelate of the metal and the nucleotide that is the actual substrate.</text>
</comment>
<dbReference type="InterPro" id="IPR002139">
    <property type="entry name" value="Ribo/fructo_kinase"/>
</dbReference>
<evidence type="ECO:0000256" key="6">
    <source>
        <dbReference type="ARBA" id="ARBA00022842"/>
    </source>
</evidence>
<evidence type="ECO:0000256" key="1">
    <source>
        <dbReference type="ARBA" id="ARBA00022679"/>
    </source>
</evidence>
<comment type="subcellular location">
    <subcellularLocation>
        <location evidence="9">Cytoplasm</location>
    </subcellularLocation>
</comment>
<dbReference type="PRINTS" id="PR00990">
    <property type="entry name" value="RIBOKINASE"/>
</dbReference>
<evidence type="ECO:0000259" key="10">
    <source>
        <dbReference type="Pfam" id="PF00294"/>
    </source>
</evidence>
<dbReference type="InterPro" id="IPR029056">
    <property type="entry name" value="Ribokinase-like"/>
</dbReference>
<feature type="binding site" evidence="9">
    <location>
        <begin position="253"/>
        <end position="254"/>
    </location>
    <ligand>
        <name>ATP</name>
        <dbReference type="ChEBI" id="CHEBI:30616"/>
    </ligand>
</feature>
<evidence type="ECO:0000256" key="2">
    <source>
        <dbReference type="ARBA" id="ARBA00022723"/>
    </source>
</evidence>
<feature type="domain" description="Carbohydrate kinase PfkB" evidence="10">
    <location>
        <begin position="3"/>
        <end position="297"/>
    </location>
</feature>
<evidence type="ECO:0000256" key="9">
    <source>
        <dbReference type="HAMAP-Rule" id="MF_01987"/>
    </source>
</evidence>
<evidence type="ECO:0000313" key="11">
    <source>
        <dbReference type="EMBL" id="QNE35529.1"/>
    </source>
</evidence>
<evidence type="ECO:0000256" key="4">
    <source>
        <dbReference type="ARBA" id="ARBA00022777"/>
    </source>
</evidence>
<dbReference type="KEGG" id="lse:F1C12_10580"/>
<dbReference type="EMBL" id="CP043641">
    <property type="protein sequence ID" value="QNE35529.1"/>
    <property type="molecule type" value="Genomic_DNA"/>
</dbReference>
<dbReference type="InterPro" id="IPR011611">
    <property type="entry name" value="PfkB_dom"/>
</dbReference>
<evidence type="ECO:0000256" key="5">
    <source>
        <dbReference type="ARBA" id="ARBA00022840"/>
    </source>
</evidence>
<keyword evidence="3 9" id="KW-0547">Nucleotide-binding</keyword>
<dbReference type="PANTHER" id="PTHR10584">
    <property type="entry name" value="SUGAR KINASE"/>
    <property type="match status" value="1"/>
</dbReference>
<feature type="binding site" evidence="9">
    <location>
        <position position="291"/>
    </location>
    <ligand>
        <name>K(+)</name>
        <dbReference type="ChEBI" id="CHEBI:29103"/>
    </ligand>
</feature>
<comment type="activity regulation">
    <text evidence="9">Activated by a monovalent cation that binds near, but not in, the active site. The most likely occupant of the site in vivo is potassium. Ion binding induces a conformational change that may alter substrate affinity.</text>
</comment>
<accession>A0A7G6YAL4</accession>
<feature type="binding site" evidence="9">
    <location>
        <begin position="222"/>
        <end position="227"/>
    </location>
    <ligand>
        <name>ATP</name>
        <dbReference type="ChEBI" id="CHEBI:30616"/>
    </ligand>
</feature>
<keyword evidence="9" id="KW-0963">Cytoplasm</keyword>
<dbReference type="GO" id="GO:0004747">
    <property type="term" value="F:ribokinase activity"/>
    <property type="evidence" value="ECO:0007669"/>
    <property type="project" value="UniProtKB-UniRule"/>
</dbReference>
<dbReference type="RefSeq" id="WP_185274998.1">
    <property type="nucleotide sequence ID" value="NZ_CP043641.1"/>
</dbReference>
<dbReference type="AlphaFoldDB" id="A0A7G6YAL4"/>
<dbReference type="GO" id="GO:0005829">
    <property type="term" value="C:cytosol"/>
    <property type="evidence" value="ECO:0007669"/>
    <property type="project" value="TreeGrafter"/>
</dbReference>
<feature type="binding site" evidence="9">
    <location>
        <begin position="38"/>
        <end position="42"/>
    </location>
    <ligand>
        <name>substrate</name>
    </ligand>
</feature>
<comment type="similarity">
    <text evidence="9">Belongs to the carbohydrate kinase PfkB family. Ribokinase subfamily.</text>
</comment>
<dbReference type="PANTHER" id="PTHR10584:SF166">
    <property type="entry name" value="RIBOKINASE"/>
    <property type="match status" value="1"/>
</dbReference>
<keyword evidence="1 9" id="KW-0808">Transferase</keyword>
<gene>
    <name evidence="9" type="primary">rbsK</name>
    <name evidence="11" type="ORF">F1C12_10580</name>
</gene>
<dbReference type="EC" id="2.7.1.15" evidence="9"/>
<dbReference type="GO" id="GO:0046872">
    <property type="term" value="F:metal ion binding"/>
    <property type="evidence" value="ECO:0007669"/>
    <property type="project" value="UniProtKB-KW"/>
</dbReference>
<dbReference type="GO" id="GO:0019303">
    <property type="term" value="P:D-ribose catabolic process"/>
    <property type="evidence" value="ECO:0007669"/>
    <property type="project" value="UniProtKB-UniRule"/>
</dbReference>
<keyword evidence="7 9" id="KW-0630">Potassium</keyword>
<evidence type="ECO:0000313" key="12">
    <source>
        <dbReference type="Proteomes" id="UP000515511"/>
    </source>
</evidence>
<sequence>MTVIVVGSINRDIRLDVVALPRPGETSTASATASGLGGKGANQAVAAAAAGAATVFVGAVGPDGDDLLAELAALGVDVAGAIRAPGTPTGTAIVLVDDAGENSIVISPGANASGSRERIEATLAASGPDDVLVLQNEIPAALGRHAAALARRAGVRVLWNAAPAPRSRAELIDDVDLLIVNETELHDIAQLLGAPTTSAAGASVSDTASAVAAALGCAIVCTLGARGALWIDGDTRGEVGAPRVDAVDTTGAGDTVVGYLAAGLAMSAAVSLETATARAAAAGAITVTRRGAAAAVPRRHEVDAILAGAPTGRTTS</sequence>
<protein>
    <recommendedName>
        <fullName evidence="9">Ribokinase</fullName>
        <shortName evidence="9">RK</shortName>
        <ecNumber evidence="9">2.7.1.15</ecNumber>
    </recommendedName>
</protein>
<organism evidence="11 12">
    <name type="scientific">Leifsonia shinshuensis</name>
    <dbReference type="NCBI Taxonomy" id="150026"/>
    <lineage>
        <taxon>Bacteria</taxon>
        <taxon>Bacillati</taxon>
        <taxon>Actinomycetota</taxon>
        <taxon>Actinomycetes</taxon>
        <taxon>Micrococcales</taxon>
        <taxon>Microbacteriaceae</taxon>
        <taxon>Leifsonia</taxon>
    </lineage>
</organism>
<dbReference type="SUPFAM" id="SSF53613">
    <property type="entry name" value="Ribokinase-like"/>
    <property type="match status" value="1"/>
</dbReference>
<keyword evidence="5 9" id="KW-0067">ATP-binding</keyword>
<dbReference type="HAMAP" id="MF_01987">
    <property type="entry name" value="Ribokinase"/>
    <property type="match status" value="1"/>
</dbReference>
<comment type="caution">
    <text evidence="9">Lacks conserved residue(s) required for the propagation of feature annotation.</text>
</comment>
<dbReference type="CDD" id="cd01174">
    <property type="entry name" value="ribokinase"/>
    <property type="match status" value="1"/>
</dbReference>
<feature type="binding site" evidence="9">
    <location>
        <position position="137"/>
    </location>
    <ligand>
        <name>substrate</name>
    </ligand>
</feature>
<feature type="active site" description="Proton acceptor" evidence="9">
    <location>
        <position position="254"/>
    </location>
</feature>
<comment type="catalytic activity">
    <reaction evidence="9">
        <text>D-ribose + ATP = D-ribose 5-phosphate + ADP + H(+)</text>
        <dbReference type="Rhea" id="RHEA:13697"/>
        <dbReference type="ChEBI" id="CHEBI:15378"/>
        <dbReference type="ChEBI" id="CHEBI:30616"/>
        <dbReference type="ChEBI" id="CHEBI:47013"/>
        <dbReference type="ChEBI" id="CHEBI:78346"/>
        <dbReference type="ChEBI" id="CHEBI:456216"/>
        <dbReference type="EC" id="2.7.1.15"/>
    </reaction>
</comment>
<feature type="binding site" evidence="9">
    <location>
        <position position="254"/>
    </location>
    <ligand>
        <name>substrate</name>
    </ligand>
</feature>
<evidence type="ECO:0000256" key="7">
    <source>
        <dbReference type="ARBA" id="ARBA00022958"/>
    </source>
</evidence>
<feature type="binding site" evidence="9">
    <location>
        <position position="248"/>
    </location>
    <ligand>
        <name>K(+)</name>
        <dbReference type="ChEBI" id="CHEBI:29103"/>
    </ligand>
</feature>
<comment type="function">
    <text evidence="9">Catalyzes the phosphorylation of ribose at O-5 in a reaction requiring ATP and magnesium. The resulting D-ribose-5-phosphate can then be used either for sythesis of nucleotides, histidine, and tryptophan, or as a component of the pentose phosphate pathway.</text>
</comment>
<comment type="subunit">
    <text evidence="9">Homodimer.</text>
</comment>
<name>A0A7G6YAL4_9MICO</name>
<dbReference type="Proteomes" id="UP000515511">
    <property type="component" value="Chromosome"/>
</dbReference>
<evidence type="ECO:0000256" key="8">
    <source>
        <dbReference type="ARBA" id="ARBA00023277"/>
    </source>
</evidence>
<feature type="binding site" evidence="9">
    <location>
        <begin position="10"/>
        <end position="12"/>
    </location>
    <ligand>
        <name>substrate</name>
    </ligand>
</feature>
<keyword evidence="4 9" id="KW-0418">Kinase</keyword>
<feature type="binding site" evidence="9">
    <location>
        <position position="286"/>
    </location>
    <ligand>
        <name>K(+)</name>
        <dbReference type="ChEBI" id="CHEBI:29103"/>
    </ligand>
</feature>
<dbReference type="UniPathway" id="UPA00916">
    <property type="reaction ID" value="UER00889"/>
</dbReference>